<comment type="caution">
    <text evidence="1">The sequence shown here is derived from an EMBL/GenBank/DDBJ whole genome shotgun (WGS) entry which is preliminary data.</text>
</comment>
<evidence type="ECO:0000313" key="2">
    <source>
        <dbReference type="Proteomes" id="UP001501523"/>
    </source>
</evidence>
<dbReference type="EMBL" id="BAAAEU010000004">
    <property type="protein sequence ID" value="GAA0707870.1"/>
    <property type="molecule type" value="Genomic_DNA"/>
</dbReference>
<dbReference type="RefSeq" id="WP_343787211.1">
    <property type="nucleotide sequence ID" value="NZ_BAAAEU010000004.1"/>
</dbReference>
<dbReference type="Proteomes" id="UP001501523">
    <property type="component" value="Unassembled WGS sequence"/>
</dbReference>
<evidence type="ECO:0000313" key="1">
    <source>
        <dbReference type="EMBL" id="GAA0707870.1"/>
    </source>
</evidence>
<protein>
    <submittedName>
        <fullName evidence="1">Uncharacterized protein</fullName>
    </submittedName>
</protein>
<keyword evidence="2" id="KW-1185">Reference proteome</keyword>
<name>A0ABN1ID73_9GAMM</name>
<sequence length="574" mass="61764">MSDAYRRLNETLLERRAPAAGAFASDARALRSWIDALPMANYAVAAKRLLDGLRDLNRQRLQGAQRLEALESLRAPVIQLAAATDKQIVGASFPLPPSKAELGELALGFQDELAAGYRAALAELCSPNGTVPFLRSKQVILAAVRALQHGDEHLAKAYLLYRTPPAGAWKALHAVHAFIASLRLDDRAAADPLNGSDANARVAYVHALLLALANPYRYTQREQGEVITLTRRLAPYCELRDGSGSEQDVLIDQEADRGPGYLPEERANGQRDVRVLRLDAMHAFVDEQLAGAAPSARTATFRMRGGSALHVDIDLARRLAAGWSARSERGHARLGGGYVLDSVLGLHDLHFVLAGGDSFETFMQRVSGQAISLSGADHGASWRIGASDPGRAARLPARVLDQSLGGYRVLWERGPSGESVHARVAELVGLALPERSADVTADWMIGVIRWIRIDEQGRVDAGVELLARRALPVGVRALDGASGHGSLRGLLLAPLAGTGIDYDALLAPTEIDRHANEIELTLPADLHGPPALARTERATDLRMREATGIYQHFALAPRASAPTDLVEPALVLDP</sequence>
<proteinExistence type="predicted"/>
<reference evidence="2" key="1">
    <citation type="journal article" date="2019" name="Int. J. Syst. Evol. Microbiol.">
        <title>The Global Catalogue of Microorganisms (GCM) 10K type strain sequencing project: providing services to taxonomists for standard genome sequencing and annotation.</title>
        <authorList>
            <consortium name="The Broad Institute Genomics Platform"/>
            <consortium name="The Broad Institute Genome Sequencing Center for Infectious Disease"/>
            <person name="Wu L."/>
            <person name="Ma J."/>
        </authorList>
    </citation>
    <scope>NUCLEOTIDE SEQUENCE [LARGE SCALE GENOMIC DNA]</scope>
    <source>
        <strain evidence="2">JCM 15421</strain>
    </source>
</reference>
<accession>A0ABN1ID73</accession>
<organism evidence="1 2">
    <name type="scientific">Dokdonella soli</name>
    <dbReference type="NCBI Taxonomy" id="529810"/>
    <lineage>
        <taxon>Bacteria</taxon>
        <taxon>Pseudomonadati</taxon>
        <taxon>Pseudomonadota</taxon>
        <taxon>Gammaproteobacteria</taxon>
        <taxon>Lysobacterales</taxon>
        <taxon>Rhodanobacteraceae</taxon>
        <taxon>Dokdonella</taxon>
    </lineage>
</organism>
<gene>
    <name evidence="1" type="ORF">GCM10009105_06940</name>
</gene>